<proteinExistence type="predicted"/>
<reference evidence="2" key="1">
    <citation type="submission" date="2023-10" db="EMBL/GenBank/DDBJ databases">
        <title>Genome assemblies of two species of porcelain crab, Petrolisthes cinctipes and Petrolisthes manimaculis (Anomura: Porcellanidae).</title>
        <authorList>
            <person name="Angst P."/>
        </authorList>
    </citation>
    <scope>NUCLEOTIDE SEQUENCE</scope>
    <source>
        <strain evidence="2">PB745_01</strain>
        <tissue evidence="2">Gill</tissue>
    </source>
</reference>
<feature type="compositionally biased region" description="Basic and acidic residues" evidence="1">
    <location>
        <begin position="1"/>
        <end position="16"/>
    </location>
</feature>
<organism evidence="2 3">
    <name type="scientific">Petrolisthes cinctipes</name>
    <name type="common">Flat porcelain crab</name>
    <dbReference type="NCBI Taxonomy" id="88211"/>
    <lineage>
        <taxon>Eukaryota</taxon>
        <taxon>Metazoa</taxon>
        <taxon>Ecdysozoa</taxon>
        <taxon>Arthropoda</taxon>
        <taxon>Crustacea</taxon>
        <taxon>Multicrustacea</taxon>
        <taxon>Malacostraca</taxon>
        <taxon>Eumalacostraca</taxon>
        <taxon>Eucarida</taxon>
        <taxon>Decapoda</taxon>
        <taxon>Pleocyemata</taxon>
        <taxon>Anomura</taxon>
        <taxon>Galatheoidea</taxon>
        <taxon>Porcellanidae</taxon>
        <taxon>Petrolisthes</taxon>
    </lineage>
</organism>
<evidence type="ECO:0000313" key="2">
    <source>
        <dbReference type="EMBL" id="KAK3850181.1"/>
    </source>
</evidence>
<sequence>MREEGVEVGEEREGRYSRKGQTSQKENPYCVWLLAASNGDIYTAGCQCIGDDGGCKHVVALLFAVAAYIEGNGNYNPIAEVDPGYTSSDMEADMLENVVLKYENPVILDVMKGYTPPLPPPSIPELVNKYVPWRSNVLQVLNTRI</sequence>
<evidence type="ECO:0000313" key="3">
    <source>
        <dbReference type="Proteomes" id="UP001286313"/>
    </source>
</evidence>
<dbReference type="EMBL" id="JAWQEG010008503">
    <property type="protein sequence ID" value="KAK3850181.1"/>
    <property type="molecule type" value="Genomic_DNA"/>
</dbReference>
<keyword evidence="3" id="KW-1185">Reference proteome</keyword>
<name>A0AAE1EI77_PETCI</name>
<dbReference type="AlphaFoldDB" id="A0AAE1EI77"/>
<comment type="caution">
    <text evidence="2">The sequence shown here is derived from an EMBL/GenBank/DDBJ whole genome shotgun (WGS) entry which is preliminary data.</text>
</comment>
<protein>
    <recommendedName>
        <fullName evidence="4">SWIM-type domain-containing protein</fullName>
    </recommendedName>
</protein>
<evidence type="ECO:0008006" key="4">
    <source>
        <dbReference type="Google" id="ProtNLM"/>
    </source>
</evidence>
<dbReference type="Proteomes" id="UP001286313">
    <property type="component" value="Unassembled WGS sequence"/>
</dbReference>
<evidence type="ECO:0000256" key="1">
    <source>
        <dbReference type="SAM" id="MobiDB-lite"/>
    </source>
</evidence>
<gene>
    <name evidence="2" type="ORF">Pcinc_043097</name>
</gene>
<accession>A0AAE1EI77</accession>
<feature type="region of interest" description="Disordered" evidence="1">
    <location>
        <begin position="1"/>
        <end position="20"/>
    </location>
</feature>